<dbReference type="RefSeq" id="WP_266071257.1">
    <property type="nucleotide sequence ID" value="NZ_JAPJDA010000043.1"/>
</dbReference>
<organism evidence="1 2">
    <name type="scientific">Salinimicrobium profundisediminis</name>
    <dbReference type="NCBI Taxonomy" id="2994553"/>
    <lineage>
        <taxon>Bacteria</taxon>
        <taxon>Pseudomonadati</taxon>
        <taxon>Bacteroidota</taxon>
        <taxon>Flavobacteriia</taxon>
        <taxon>Flavobacteriales</taxon>
        <taxon>Flavobacteriaceae</taxon>
        <taxon>Salinimicrobium</taxon>
    </lineage>
</organism>
<name>A0A9X3I276_9FLAO</name>
<keyword evidence="2" id="KW-1185">Reference proteome</keyword>
<reference evidence="1" key="1">
    <citation type="submission" date="2022-11" db="EMBL/GenBank/DDBJ databases">
        <title>Salinimicrobium profundisediminis sp. nov., isolated from deep-sea sediment of the Mariana Trench.</title>
        <authorList>
            <person name="Fu H."/>
        </authorList>
    </citation>
    <scope>NUCLEOTIDE SEQUENCE</scope>
    <source>
        <strain evidence="1">MT39</strain>
    </source>
</reference>
<evidence type="ECO:0000313" key="1">
    <source>
        <dbReference type="EMBL" id="MCX2839840.1"/>
    </source>
</evidence>
<proteinExistence type="predicted"/>
<protein>
    <submittedName>
        <fullName evidence="1">Uncharacterized protein</fullName>
    </submittedName>
</protein>
<sequence length="94" mass="11305">MKSMFEKLQDYFNNTSREQVEKDWESTSKFDEVNGPSVEEFIECSSYFFELEKEKPDLKQESFVNNIKNPNFTSDFFLTSTYGKSKLFNREIYF</sequence>
<evidence type="ECO:0000313" key="2">
    <source>
        <dbReference type="Proteomes" id="UP001148482"/>
    </source>
</evidence>
<gene>
    <name evidence="1" type="ORF">OQ279_17070</name>
</gene>
<comment type="caution">
    <text evidence="1">The sequence shown here is derived from an EMBL/GenBank/DDBJ whole genome shotgun (WGS) entry which is preliminary data.</text>
</comment>
<dbReference type="EMBL" id="JAPJDA010000043">
    <property type="protein sequence ID" value="MCX2839840.1"/>
    <property type="molecule type" value="Genomic_DNA"/>
</dbReference>
<dbReference type="AlphaFoldDB" id="A0A9X3I276"/>
<accession>A0A9X3I276</accession>
<dbReference type="Proteomes" id="UP001148482">
    <property type="component" value="Unassembled WGS sequence"/>
</dbReference>